<dbReference type="SUPFAM" id="SSF55383">
    <property type="entry name" value="Copper amine oxidase, domain N"/>
    <property type="match status" value="1"/>
</dbReference>
<proteinExistence type="predicted"/>
<comment type="caution">
    <text evidence="2">The sequence shown here is derived from an EMBL/GenBank/DDBJ whole genome shotgun (WGS) entry which is preliminary data.</text>
</comment>
<dbReference type="Gene3D" id="3.30.457.10">
    <property type="entry name" value="Copper amine oxidase-like, N-terminal domain"/>
    <property type="match status" value="1"/>
</dbReference>
<dbReference type="Proteomes" id="UP000615455">
    <property type="component" value="Unassembled WGS sequence"/>
</dbReference>
<dbReference type="EMBL" id="BMHE01000012">
    <property type="protein sequence ID" value="GFZ81032.1"/>
    <property type="molecule type" value="Genomic_DNA"/>
</dbReference>
<reference evidence="3" key="1">
    <citation type="journal article" date="2019" name="Int. J. Syst. Evol. Microbiol.">
        <title>The Global Catalogue of Microorganisms (GCM) 10K type strain sequencing project: providing services to taxonomists for standard genome sequencing and annotation.</title>
        <authorList>
            <consortium name="The Broad Institute Genomics Platform"/>
            <consortium name="The Broad Institute Genome Sequencing Center for Infectious Disease"/>
            <person name="Wu L."/>
            <person name="Ma J."/>
        </authorList>
    </citation>
    <scope>NUCLEOTIDE SEQUENCE [LARGE SCALE GENOMIC DNA]</scope>
    <source>
        <strain evidence="3">CGMCC 1.15043</strain>
    </source>
</reference>
<dbReference type="InterPro" id="IPR036582">
    <property type="entry name" value="Mao_N_sf"/>
</dbReference>
<evidence type="ECO:0000313" key="3">
    <source>
        <dbReference type="Proteomes" id="UP000615455"/>
    </source>
</evidence>
<evidence type="ECO:0000259" key="1">
    <source>
        <dbReference type="Pfam" id="PF07833"/>
    </source>
</evidence>
<accession>A0ABQ1EPD1</accession>
<dbReference type="Pfam" id="PF07833">
    <property type="entry name" value="Cu_amine_oxidN1"/>
    <property type="match status" value="1"/>
</dbReference>
<feature type="domain" description="Copper amine oxidase-like N-terminal" evidence="1">
    <location>
        <begin position="430"/>
        <end position="528"/>
    </location>
</feature>
<organism evidence="2 3">
    <name type="scientific">Paenibacillus marchantiophytorum</name>
    <dbReference type="NCBI Taxonomy" id="1619310"/>
    <lineage>
        <taxon>Bacteria</taxon>
        <taxon>Bacillati</taxon>
        <taxon>Bacillota</taxon>
        <taxon>Bacilli</taxon>
        <taxon>Bacillales</taxon>
        <taxon>Paenibacillaceae</taxon>
        <taxon>Paenibacillus</taxon>
    </lineage>
</organism>
<dbReference type="RefSeq" id="WP_189012491.1">
    <property type="nucleotide sequence ID" value="NZ_BMHE01000012.1"/>
</dbReference>
<sequence length="532" mass="59149">MERKRWTWWVSASLVILMFALTGCQNLQGLDVSQAFQNSAAVKSGESRGSLQLELIPGDQTAFTANEKAIFNALKNVKLELTNVAMQDKQHLSVNGAITYSKGKIPFQASLDETQIVLQIEGAKQPIFFDLTDAERGSMPSPLTTDMQKQIMDKAESLSPAILKFIIANAPNPSQIAVSSVSEQVYQETLSLQKLHLEIKGSELVGLLKTFLTNIIADDKGLKELIGQLYDVLAPIIKEEMKRSATENEFSSPFPDLMMAYLDNKTLAVEFVYTTVQQGLQKVLKDWNQTVESSLSSIRDDQVKAFLSDKTVLKTDLFIDGDKQIRKVNAELSFPIADAKSGISAVKLTFVNETWNINKPVKAASIAITDDALDLSEAPFYGSTILNYFKKDSQAYSLLRNDLQVAKKDIHLLLNTNDDEDEYSFYDASHPFINEDNISMLPVRFLSERLGAAVKWDDTAKQIIVKDDLTEKTIVFTLNSKSAQVNGVTVALESPAILKNGSTFVPLRFIAEQMGCKIEFDNQTQSVNLTRQ</sequence>
<gene>
    <name evidence="2" type="ORF">GCM10008018_28170</name>
</gene>
<evidence type="ECO:0000313" key="2">
    <source>
        <dbReference type="EMBL" id="GFZ81032.1"/>
    </source>
</evidence>
<name>A0ABQ1EPD1_9BACL</name>
<dbReference type="InterPro" id="IPR012854">
    <property type="entry name" value="Cu_amine_oxidase-like_N"/>
</dbReference>
<protein>
    <recommendedName>
        <fullName evidence="1">Copper amine oxidase-like N-terminal domain-containing protein</fullName>
    </recommendedName>
</protein>
<dbReference type="PROSITE" id="PS51257">
    <property type="entry name" value="PROKAR_LIPOPROTEIN"/>
    <property type="match status" value="1"/>
</dbReference>
<keyword evidence="3" id="KW-1185">Reference proteome</keyword>